<feature type="transmembrane region" description="Helical" evidence="7">
    <location>
        <begin position="27"/>
        <end position="51"/>
    </location>
</feature>
<dbReference type="PANTHER" id="PTHR12778">
    <property type="entry name" value="SOLUTE CARRIER FAMILY 33 ACETYL-COA TRANSPORTER -RELATED"/>
    <property type="match status" value="1"/>
</dbReference>
<feature type="transmembrane region" description="Helical" evidence="7">
    <location>
        <begin position="349"/>
        <end position="371"/>
    </location>
</feature>
<gene>
    <name evidence="8" type="ORF">IRL76_07135</name>
</gene>
<evidence type="ECO:0000256" key="1">
    <source>
        <dbReference type="ARBA" id="ARBA00004141"/>
    </source>
</evidence>
<feature type="transmembrane region" description="Helical" evidence="7">
    <location>
        <begin position="464"/>
        <end position="488"/>
    </location>
</feature>
<evidence type="ECO:0000256" key="3">
    <source>
        <dbReference type="ARBA" id="ARBA00022448"/>
    </source>
</evidence>
<dbReference type="RefSeq" id="WP_200984077.1">
    <property type="nucleotide sequence ID" value="NZ_CP064654.1"/>
</dbReference>
<keyword evidence="4 7" id="KW-0812">Transmembrane</keyword>
<feature type="transmembrane region" description="Helical" evidence="7">
    <location>
        <begin position="191"/>
        <end position="209"/>
    </location>
</feature>
<dbReference type="InterPro" id="IPR036259">
    <property type="entry name" value="MFS_trans_sf"/>
</dbReference>
<evidence type="ECO:0000256" key="2">
    <source>
        <dbReference type="ARBA" id="ARBA00008335"/>
    </source>
</evidence>
<proteinExistence type="inferred from homology"/>
<dbReference type="Pfam" id="PF07690">
    <property type="entry name" value="MFS_1"/>
    <property type="match status" value="1"/>
</dbReference>
<reference evidence="8 9" key="1">
    <citation type="submission" date="2020-11" db="EMBL/GenBank/DDBJ databases">
        <title>The genome sequence of Erythrobacter sp. 6D36.</title>
        <authorList>
            <person name="Liu Y."/>
        </authorList>
    </citation>
    <scope>NUCLEOTIDE SEQUENCE [LARGE SCALE GENOMIC DNA]</scope>
    <source>
        <strain evidence="8 9">6D36</strain>
    </source>
</reference>
<feature type="transmembrane region" description="Helical" evidence="7">
    <location>
        <begin position="532"/>
        <end position="552"/>
    </location>
</feature>
<sequence>MAEVAETKKISGMRALGMALGNRKTGFMLLFGFSSGLPFALFLGTLFAWLTEAEVELETMGIFSLIGLAYAFQFLWSPLIDKVDLPLLRKLGKRKQWIVPMQLLLGAILVTMSLLDPRSQLGMFSLLAGIGAFASATQDIAINAWRIDVADEKATIDVLSTIYQMGYRLSSLVGGALGLIIAARIGWPETYLMMGAILLVAGAICLMAPNADGDAAQTSAFGDEQVRALRKAGEIEPAIRNRALALVGLLWAGAIGVVLAFMIMSMTYAPEDRPNPTDFTLNVGPWIIVATIVLPALIAGWLASQQRKGMHLLAEDAPPASGTAYALDHLYRALVLPLVEFVGRMGWSLVLILAVVLTYRICDAIWGTFAYPFYLGELQYTNDEVAFASKFFGVGAIILGLALGGWLLTVVGRMPTLLLGGILAALTNLLYADLAAGGANMGALSSMIGFTALVESFPGGSEKLARLMITIGFENLAIGIAGAAYIAWLSSIVSKKFSAVQYALLSSLTLLVGTLGRGALGEMIEKQGFYDVFVLTTWIGLGAAVLVCIEWWRESRSKAAAGIVAPEAGETGQAG</sequence>
<feature type="transmembrane region" description="Helical" evidence="7">
    <location>
        <begin position="283"/>
        <end position="303"/>
    </location>
</feature>
<keyword evidence="9" id="KW-1185">Reference proteome</keyword>
<name>A0A7S8F6V3_9SPHN</name>
<dbReference type="PANTHER" id="PTHR12778:SF10">
    <property type="entry name" value="MAJOR FACILITATOR SUPERFAMILY DOMAIN-CONTAINING PROTEIN 3"/>
    <property type="match status" value="1"/>
</dbReference>
<keyword evidence="5 7" id="KW-1133">Transmembrane helix</keyword>
<protein>
    <submittedName>
        <fullName evidence="8">MFS transporter</fullName>
    </submittedName>
</protein>
<evidence type="ECO:0000256" key="7">
    <source>
        <dbReference type="SAM" id="Phobius"/>
    </source>
</evidence>
<evidence type="ECO:0000313" key="8">
    <source>
        <dbReference type="EMBL" id="QPD00285.1"/>
    </source>
</evidence>
<keyword evidence="3" id="KW-0813">Transport</keyword>
<evidence type="ECO:0000256" key="4">
    <source>
        <dbReference type="ARBA" id="ARBA00022692"/>
    </source>
</evidence>
<dbReference type="InterPro" id="IPR004752">
    <property type="entry name" value="AmpG_permease/AT-1"/>
</dbReference>
<feature type="transmembrane region" description="Helical" evidence="7">
    <location>
        <begin position="97"/>
        <end position="115"/>
    </location>
</feature>
<dbReference type="EMBL" id="CP064654">
    <property type="protein sequence ID" value="QPD00285.1"/>
    <property type="molecule type" value="Genomic_DNA"/>
</dbReference>
<feature type="transmembrane region" description="Helical" evidence="7">
    <location>
        <begin position="121"/>
        <end position="145"/>
    </location>
</feature>
<evidence type="ECO:0000256" key="6">
    <source>
        <dbReference type="ARBA" id="ARBA00023136"/>
    </source>
</evidence>
<organism evidence="8 9">
    <name type="scientific">Qipengyuania soli</name>
    <dbReference type="NCBI Taxonomy" id="2782568"/>
    <lineage>
        <taxon>Bacteria</taxon>
        <taxon>Pseudomonadati</taxon>
        <taxon>Pseudomonadota</taxon>
        <taxon>Alphaproteobacteria</taxon>
        <taxon>Sphingomonadales</taxon>
        <taxon>Erythrobacteraceae</taxon>
        <taxon>Qipengyuania</taxon>
    </lineage>
</organism>
<feature type="transmembrane region" description="Helical" evidence="7">
    <location>
        <begin position="166"/>
        <end position="185"/>
    </location>
</feature>
<dbReference type="GO" id="GO:0022857">
    <property type="term" value="F:transmembrane transporter activity"/>
    <property type="evidence" value="ECO:0007669"/>
    <property type="project" value="InterPro"/>
</dbReference>
<dbReference type="KEGG" id="qso:IRL76_07135"/>
<feature type="transmembrane region" description="Helical" evidence="7">
    <location>
        <begin position="243"/>
        <end position="263"/>
    </location>
</feature>
<feature type="transmembrane region" description="Helical" evidence="7">
    <location>
        <begin position="500"/>
        <end position="520"/>
    </location>
</feature>
<comment type="similarity">
    <text evidence="2">Belongs to the major facilitator superfamily.</text>
</comment>
<dbReference type="InterPro" id="IPR011701">
    <property type="entry name" value="MFS"/>
</dbReference>
<dbReference type="SUPFAM" id="SSF103473">
    <property type="entry name" value="MFS general substrate transporter"/>
    <property type="match status" value="2"/>
</dbReference>
<evidence type="ECO:0000313" key="9">
    <source>
        <dbReference type="Proteomes" id="UP000594459"/>
    </source>
</evidence>
<dbReference type="NCBIfam" id="TIGR00901">
    <property type="entry name" value="2A0125"/>
    <property type="match status" value="1"/>
</dbReference>
<dbReference type="Proteomes" id="UP000594459">
    <property type="component" value="Chromosome"/>
</dbReference>
<keyword evidence="6 7" id="KW-0472">Membrane</keyword>
<dbReference type="Gene3D" id="1.20.1250.20">
    <property type="entry name" value="MFS general substrate transporter like domains"/>
    <property type="match status" value="1"/>
</dbReference>
<evidence type="ECO:0000256" key="5">
    <source>
        <dbReference type="ARBA" id="ARBA00022989"/>
    </source>
</evidence>
<accession>A0A7S8F6V3</accession>
<comment type="subcellular location">
    <subcellularLocation>
        <location evidence="1">Membrane</location>
        <topology evidence="1">Multi-pass membrane protein</topology>
    </subcellularLocation>
</comment>
<feature type="transmembrane region" description="Helical" evidence="7">
    <location>
        <begin position="57"/>
        <end position="76"/>
    </location>
</feature>
<dbReference type="AlphaFoldDB" id="A0A7S8F6V3"/>
<dbReference type="GO" id="GO:0016020">
    <property type="term" value="C:membrane"/>
    <property type="evidence" value="ECO:0007669"/>
    <property type="project" value="UniProtKB-SubCell"/>
</dbReference>
<feature type="transmembrane region" description="Helical" evidence="7">
    <location>
        <begin position="391"/>
        <end position="411"/>
    </location>
</feature>
<feature type="transmembrane region" description="Helical" evidence="7">
    <location>
        <begin position="418"/>
        <end position="444"/>
    </location>
</feature>